<organism evidence="2 3">
    <name type="scientific">Paenibacillus thalictri</name>
    <dbReference type="NCBI Taxonomy" id="2527873"/>
    <lineage>
        <taxon>Bacteria</taxon>
        <taxon>Bacillati</taxon>
        <taxon>Bacillota</taxon>
        <taxon>Bacilli</taxon>
        <taxon>Bacillales</taxon>
        <taxon>Paenibacillaceae</taxon>
        <taxon>Paenibacillus</taxon>
    </lineage>
</organism>
<sequence length="511" mass="57525">MICPEENQYMKRMIIILASLLAFPATIPGNEAAAVSAHRIEVSLPSFPVFLNHTPVDNLHSQYPLIVYKDITYFPMTWDYSRALGLTTSFDSRSGFSIDKGNAPKALTQTLIPEANTFSAAEAVLPDYAIQAGGERIDNASEPYPVLSFRNITYFPMTWRFTHDVFGWDTSWDNQSGYRIDTAASSDSARPVSENDNFNLNNGGQMAEAGEWIYFNPNSSYFGNNYLYKMKKDGSEKQKLTDDNAASINVKGEWIYYTVIDKSKNEHQGIFKVRTDGTGRTRISDAPAYKITVDGDWIYYVDQKLTGQGQYSVGFYKTLGIKKIRTDGTEETNLFQGKTEEPLRNAVSDSIHVQQDWIYFVQPGDSEQPDKLSKIRKDGMQLTPMSEGHFNSFLIVDDWIYYGNDNQLFKMSLQGSSSIPLRKFDEPVNFDTLTYNDGWIYYVKGRFGIMGSASIEKIRIDGSEPTNVIGGVRAVSLFLIGGKLYFAGAWEGDAPLYEVKADGQTKLLKEQ</sequence>
<gene>
    <name evidence="2" type="ORF">EYB31_11045</name>
</gene>
<dbReference type="InterPro" id="IPR011042">
    <property type="entry name" value="6-blade_b-propeller_TolB-like"/>
</dbReference>
<evidence type="ECO:0000313" key="2">
    <source>
        <dbReference type="EMBL" id="TBL79442.1"/>
    </source>
</evidence>
<dbReference type="OrthoDB" id="61520at2"/>
<protein>
    <submittedName>
        <fullName evidence="2">DUF5050 domain-containing protein</fullName>
    </submittedName>
</protein>
<dbReference type="EMBL" id="SIRE01000007">
    <property type="protein sequence ID" value="TBL79442.1"/>
    <property type="molecule type" value="Genomic_DNA"/>
</dbReference>
<evidence type="ECO:0000313" key="3">
    <source>
        <dbReference type="Proteomes" id="UP000293142"/>
    </source>
</evidence>
<dbReference type="SUPFAM" id="SSF69304">
    <property type="entry name" value="Tricorn protease N-terminal domain"/>
    <property type="match status" value="1"/>
</dbReference>
<dbReference type="Proteomes" id="UP000293142">
    <property type="component" value="Unassembled WGS sequence"/>
</dbReference>
<reference evidence="2 3" key="1">
    <citation type="submission" date="2019-02" db="EMBL/GenBank/DDBJ databases">
        <title>Paenibacillus sp. nov., isolated from surface-sterilized tissue of Thalictrum simplex L.</title>
        <authorList>
            <person name="Tuo L."/>
        </authorList>
    </citation>
    <scope>NUCLEOTIDE SEQUENCE [LARGE SCALE GENOMIC DNA]</scope>
    <source>
        <strain evidence="2 3">N2SHLJ1</strain>
    </source>
</reference>
<dbReference type="AlphaFoldDB" id="A0A4V2J4E7"/>
<accession>A0A4V2J4E7</accession>
<dbReference type="PANTHER" id="PTHR32256:SF17">
    <property type="entry name" value="EGF-LIKE DOMAIN-CONTAINING PROTEIN"/>
    <property type="match status" value="1"/>
</dbReference>
<keyword evidence="3" id="KW-1185">Reference proteome</keyword>
<proteinExistence type="predicted"/>
<comment type="caution">
    <text evidence="2">The sequence shown here is derived from an EMBL/GenBank/DDBJ whole genome shotgun (WGS) entry which is preliminary data.</text>
</comment>
<dbReference type="Pfam" id="PF16472">
    <property type="entry name" value="DUF5050"/>
    <property type="match status" value="1"/>
</dbReference>
<dbReference type="Gene3D" id="2.120.10.30">
    <property type="entry name" value="TolB, C-terminal domain"/>
    <property type="match status" value="1"/>
</dbReference>
<dbReference type="SUPFAM" id="SSF63825">
    <property type="entry name" value="YWTD domain"/>
    <property type="match status" value="1"/>
</dbReference>
<evidence type="ECO:0000259" key="1">
    <source>
        <dbReference type="Pfam" id="PF16472"/>
    </source>
</evidence>
<dbReference type="PANTHER" id="PTHR32256">
    <property type="match status" value="1"/>
</dbReference>
<dbReference type="InterPro" id="IPR053369">
    <property type="entry name" value="SrfA-induced_signal"/>
</dbReference>
<dbReference type="InterPro" id="IPR032485">
    <property type="entry name" value="LRP1-like_beta_prop"/>
</dbReference>
<name>A0A4V2J4E7_9BACL</name>
<feature type="domain" description="Prolow-density lipoprotein receptor-related protein 1-like beta-propeller" evidence="1">
    <location>
        <begin position="196"/>
        <end position="488"/>
    </location>
</feature>